<organism evidence="7 8">
    <name type="scientific">Pseudonocardia nematodicida</name>
    <dbReference type="NCBI Taxonomy" id="1206997"/>
    <lineage>
        <taxon>Bacteria</taxon>
        <taxon>Bacillati</taxon>
        <taxon>Actinomycetota</taxon>
        <taxon>Actinomycetes</taxon>
        <taxon>Pseudonocardiales</taxon>
        <taxon>Pseudonocardiaceae</taxon>
        <taxon>Pseudonocardia</taxon>
    </lineage>
</organism>
<dbReference type="PIRSF" id="PIRSF036625">
    <property type="entry name" value="GAF_ANTAR"/>
    <property type="match status" value="1"/>
</dbReference>
<proteinExistence type="predicted"/>
<dbReference type="InterPro" id="IPR029016">
    <property type="entry name" value="GAF-like_dom_sf"/>
</dbReference>
<sequence length="273" mass="28921">MDQSAPGHDDGDTRPVHPGPAPESPGSGDSPSDAQRDDLLVQELTQLTAALVDCDTVEEVLKRVVDAVGRVVPAAGLVSVTLRDDSGEFHTPVETDSLATAFDQVQYRSGRGPCVDAAQPDGPAAAWSDDLRGETQWPEFAEEVAARGYRSVLAVELLPDAHPPRLPGALNVYATGSAVFGPADRDRLTLLAGYASLALAKCSAVSAAALREAQLREAIESRDVIGQAKGILMARRGLSADEAFDVLRRTSQDVNVKLAHLARTVVESPDRVR</sequence>
<dbReference type="EMBL" id="JBEDNQ010000010">
    <property type="protein sequence ID" value="MEQ3553419.1"/>
    <property type="molecule type" value="Genomic_DNA"/>
</dbReference>
<dbReference type="InterPro" id="IPR005561">
    <property type="entry name" value="ANTAR"/>
</dbReference>
<evidence type="ECO:0000259" key="6">
    <source>
        <dbReference type="PROSITE" id="PS50921"/>
    </source>
</evidence>
<evidence type="ECO:0000256" key="1">
    <source>
        <dbReference type="ARBA" id="ARBA00022679"/>
    </source>
</evidence>
<keyword evidence="3" id="KW-0805">Transcription regulation</keyword>
<evidence type="ECO:0000313" key="7">
    <source>
        <dbReference type="EMBL" id="MEQ3553419.1"/>
    </source>
</evidence>
<protein>
    <submittedName>
        <fullName evidence="7">GAF and ANTAR domain-containing protein</fullName>
    </submittedName>
</protein>
<gene>
    <name evidence="7" type="ORF">WIS52_23355</name>
</gene>
<evidence type="ECO:0000256" key="3">
    <source>
        <dbReference type="ARBA" id="ARBA00023015"/>
    </source>
</evidence>
<comment type="caution">
    <text evidence="7">The sequence shown here is derived from an EMBL/GenBank/DDBJ whole genome shotgun (WGS) entry which is preliminary data.</text>
</comment>
<feature type="domain" description="ANTAR" evidence="6">
    <location>
        <begin position="205"/>
        <end position="266"/>
    </location>
</feature>
<keyword evidence="8" id="KW-1185">Reference proteome</keyword>
<keyword evidence="2" id="KW-0418">Kinase</keyword>
<feature type="compositionally biased region" description="Low complexity" evidence="5">
    <location>
        <begin position="24"/>
        <end position="33"/>
    </location>
</feature>
<dbReference type="SUPFAM" id="SSF55781">
    <property type="entry name" value="GAF domain-like"/>
    <property type="match status" value="1"/>
</dbReference>
<evidence type="ECO:0000313" key="8">
    <source>
        <dbReference type="Proteomes" id="UP001494902"/>
    </source>
</evidence>
<accession>A0ABV1KGE6</accession>
<dbReference type="InterPro" id="IPR011006">
    <property type="entry name" value="CheY-like_superfamily"/>
</dbReference>
<evidence type="ECO:0000256" key="4">
    <source>
        <dbReference type="ARBA" id="ARBA00023163"/>
    </source>
</evidence>
<keyword evidence="1" id="KW-0808">Transferase</keyword>
<dbReference type="SUPFAM" id="SSF52172">
    <property type="entry name" value="CheY-like"/>
    <property type="match status" value="1"/>
</dbReference>
<feature type="region of interest" description="Disordered" evidence="5">
    <location>
        <begin position="1"/>
        <end position="35"/>
    </location>
</feature>
<dbReference type="Gene3D" id="3.30.450.40">
    <property type="match status" value="1"/>
</dbReference>
<dbReference type="Gene3D" id="1.10.10.10">
    <property type="entry name" value="Winged helix-like DNA-binding domain superfamily/Winged helix DNA-binding domain"/>
    <property type="match status" value="1"/>
</dbReference>
<dbReference type="Pfam" id="PF03861">
    <property type="entry name" value="ANTAR"/>
    <property type="match status" value="1"/>
</dbReference>
<dbReference type="InterPro" id="IPR036388">
    <property type="entry name" value="WH-like_DNA-bd_sf"/>
</dbReference>
<keyword evidence="4" id="KW-0804">Transcription</keyword>
<dbReference type="InterPro" id="IPR003018">
    <property type="entry name" value="GAF"/>
</dbReference>
<dbReference type="PROSITE" id="PS50921">
    <property type="entry name" value="ANTAR"/>
    <property type="match status" value="1"/>
</dbReference>
<dbReference type="InterPro" id="IPR012074">
    <property type="entry name" value="GAF_ANTAR"/>
</dbReference>
<evidence type="ECO:0000256" key="2">
    <source>
        <dbReference type="ARBA" id="ARBA00022777"/>
    </source>
</evidence>
<evidence type="ECO:0000256" key="5">
    <source>
        <dbReference type="SAM" id="MobiDB-lite"/>
    </source>
</evidence>
<dbReference type="RefSeq" id="WP_349300487.1">
    <property type="nucleotide sequence ID" value="NZ_JBEDNQ010000010.1"/>
</dbReference>
<dbReference type="SMART" id="SM01012">
    <property type="entry name" value="ANTAR"/>
    <property type="match status" value="1"/>
</dbReference>
<dbReference type="Pfam" id="PF13185">
    <property type="entry name" value="GAF_2"/>
    <property type="match status" value="1"/>
</dbReference>
<reference evidence="7 8" key="1">
    <citation type="submission" date="2024-03" db="EMBL/GenBank/DDBJ databases">
        <title>Draft genome sequence of Pseudonocardia nematodicida JCM 31783.</title>
        <authorList>
            <person name="Butdee W."/>
            <person name="Duangmal K."/>
        </authorList>
    </citation>
    <scope>NUCLEOTIDE SEQUENCE [LARGE SCALE GENOMIC DNA]</scope>
    <source>
        <strain evidence="7 8">JCM 31783</strain>
    </source>
</reference>
<dbReference type="Proteomes" id="UP001494902">
    <property type="component" value="Unassembled WGS sequence"/>
</dbReference>
<name>A0ABV1KGE6_9PSEU</name>